<dbReference type="InterPro" id="IPR036365">
    <property type="entry name" value="PGBD-like_sf"/>
</dbReference>
<dbReference type="InterPro" id="IPR003593">
    <property type="entry name" value="AAA+_ATPase"/>
</dbReference>
<dbReference type="InterPro" id="IPR049945">
    <property type="entry name" value="AAA_22"/>
</dbReference>
<dbReference type="PANTHER" id="PTHR35894:SF1">
    <property type="entry name" value="PHOSPHORIBULOKINASE _ URIDINE KINASE FAMILY"/>
    <property type="match status" value="1"/>
</dbReference>
<dbReference type="InterPro" id="IPR036366">
    <property type="entry name" value="PGBDSf"/>
</dbReference>
<comment type="caution">
    <text evidence="2">The sequence shown here is derived from an EMBL/GenBank/DDBJ whole genome shotgun (WGS) entry which is preliminary data.</text>
</comment>
<dbReference type="PANTHER" id="PTHR35894">
    <property type="entry name" value="GENERAL SECRETION PATHWAY PROTEIN A-RELATED"/>
    <property type="match status" value="1"/>
</dbReference>
<protein>
    <submittedName>
        <fullName evidence="2">AAA family ATPase</fullName>
    </submittedName>
</protein>
<feature type="domain" description="AAA+ ATPase" evidence="1">
    <location>
        <begin position="44"/>
        <end position="198"/>
    </location>
</feature>
<dbReference type="CDD" id="cd00009">
    <property type="entry name" value="AAA"/>
    <property type="match status" value="1"/>
</dbReference>
<dbReference type="Gene3D" id="1.10.101.10">
    <property type="entry name" value="PGBD-like superfamily/PGBD"/>
    <property type="match status" value="1"/>
</dbReference>
<dbReference type="SMART" id="SM00382">
    <property type="entry name" value="AAA"/>
    <property type="match status" value="1"/>
</dbReference>
<dbReference type="Pfam" id="PF13401">
    <property type="entry name" value="AAA_22"/>
    <property type="match status" value="1"/>
</dbReference>
<dbReference type="Gene3D" id="3.90.70.10">
    <property type="entry name" value="Cysteine proteinases"/>
    <property type="match status" value="1"/>
</dbReference>
<evidence type="ECO:0000313" key="2">
    <source>
        <dbReference type="EMBL" id="KAA9131846.1"/>
    </source>
</evidence>
<gene>
    <name evidence="2" type="ORF">F3N42_06615</name>
</gene>
<name>A0A5N0TDB3_9GAMM</name>
<evidence type="ECO:0000259" key="1">
    <source>
        <dbReference type="SMART" id="SM00382"/>
    </source>
</evidence>
<dbReference type="RefSeq" id="WP_150863636.1">
    <property type="nucleotide sequence ID" value="NZ_VYXP01000004.1"/>
</dbReference>
<proteinExistence type="predicted"/>
<sequence length="545" mass="59176">MYLKYFGLAETPFSITPDPTFIYLSRRHREAFAHLLYGVGQGGSGGFVQLTGEVGTGKTTLCRALLEQVSEDTHVALVLNPLMNPVEMLEAICEELAIDIDGARGSAKSLVDRLNVFLLDVHERGGRTVVVIDEAQNLSPESLEQVRLLTNLETRKDKLLQIILLGQPELRELLQRRDLRQLAQRITARYHLAPLDREETGHYVAHRLEVAGANRNLFSRAGLNALYQRSGGVPRLINIIADRALAGAYARERERGDARLVHAAADEVQLGEPGVHRSRWPWLAAAAVLVGIALAVSWQATRQGTPPGPSVATVEPVTMPDTQAPEPALPAQENITAGDAQAAPRAVTEITDEWLLAASAAAWPSLATAWGRPADAALVQASCRGQEGLGYACVREQGTWSRILQIGLPVIIELEGNAATPVMLAGIDGDTLLTGSGERISRQALESRWFGSFLVAWPQASAWPRQVSAGDSGPVVDRLMAMAALADTPYRGAPGFGPEFEAWLRDFQRRHGLDVDGIVGPRTLLYLMRFSIEQPRLDTGFVSGA</sequence>
<dbReference type="Proteomes" id="UP000325372">
    <property type="component" value="Unassembled WGS sequence"/>
</dbReference>
<dbReference type="InterPro" id="IPR052026">
    <property type="entry name" value="ExeA_AAA_ATPase_DNA-bind"/>
</dbReference>
<dbReference type="GO" id="GO:0016887">
    <property type="term" value="F:ATP hydrolysis activity"/>
    <property type="evidence" value="ECO:0007669"/>
    <property type="project" value="InterPro"/>
</dbReference>
<dbReference type="Pfam" id="PF01471">
    <property type="entry name" value="PG_binding_1"/>
    <property type="match status" value="1"/>
</dbReference>
<accession>A0A5N0TDB3</accession>
<dbReference type="SUPFAM" id="SSF52540">
    <property type="entry name" value="P-loop containing nucleoside triphosphate hydrolases"/>
    <property type="match status" value="1"/>
</dbReference>
<dbReference type="SUPFAM" id="SSF47090">
    <property type="entry name" value="PGBD-like"/>
    <property type="match status" value="1"/>
</dbReference>
<dbReference type="EMBL" id="VYXP01000004">
    <property type="protein sequence ID" value="KAA9131846.1"/>
    <property type="molecule type" value="Genomic_DNA"/>
</dbReference>
<keyword evidence="3" id="KW-1185">Reference proteome</keyword>
<dbReference type="AlphaFoldDB" id="A0A5N0TDB3"/>
<dbReference type="Gene3D" id="3.40.50.300">
    <property type="entry name" value="P-loop containing nucleotide triphosphate hydrolases"/>
    <property type="match status" value="1"/>
</dbReference>
<organism evidence="2 3">
    <name type="scientific">Marinihelvus fidelis</name>
    <dbReference type="NCBI Taxonomy" id="2613842"/>
    <lineage>
        <taxon>Bacteria</taxon>
        <taxon>Pseudomonadati</taxon>
        <taxon>Pseudomonadota</taxon>
        <taxon>Gammaproteobacteria</taxon>
        <taxon>Chromatiales</taxon>
        <taxon>Wenzhouxiangellaceae</taxon>
        <taxon>Marinihelvus</taxon>
    </lineage>
</organism>
<dbReference type="InterPro" id="IPR027417">
    <property type="entry name" value="P-loop_NTPase"/>
</dbReference>
<evidence type="ECO:0000313" key="3">
    <source>
        <dbReference type="Proteomes" id="UP000325372"/>
    </source>
</evidence>
<reference evidence="2 3" key="1">
    <citation type="submission" date="2019-09" db="EMBL/GenBank/DDBJ databases">
        <title>Wenzhouxiangella sp. Genome sequencing and assembly.</title>
        <authorList>
            <person name="Zhang R."/>
        </authorList>
    </citation>
    <scope>NUCLEOTIDE SEQUENCE [LARGE SCALE GENOMIC DNA]</scope>
    <source>
        <strain evidence="2 3">W260</strain>
    </source>
</reference>
<dbReference type="InterPro" id="IPR002477">
    <property type="entry name" value="Peptidoglycan-bd-like"/>
</dbReference>